<dbReference type="PANTHER" id="PTHR35936">
    <property type="entry name" value="MEMBRANE-BOUND LYTIC MUREIN TRANSGLYCOSYLASE F"/>
    <property type="match status" value="1"/>
</dbReference>
<dbReference type="SUPFAM" id="SSF53850">
    <property type="entry name" value="Periplasmic binding protein-like II"/>
    <property type="match status" value="1"/>
</dbReference>
<sequence>MKLQLHIATVGLGLLGAAFAHAAEPGCTLNAVAYPTPPYYVESAQGATGTDKDMFDELARRTGCALKLSADSRVRIWEQIRRGTPQMTLSAIPTPRRREVAEFVPYAQGHYYVLASRAAADKARTMAAFEADPSLRLLVIKGYSYGPTLDAWVQRLRGQGRIEEAGDFRAVVRMLRVRRADALLALPTAWSQVHEAFDESEAPVPLDYTPNERHVVALAMALSIPEPERQRTRQALQAMMADGTLHAILRRHVGEKAARAATYTGE</sequence>
<protein>
    <recommendedName>
        <fullName evidence="3">Solute-binding protein family 3/N-terminal domain-containing protein</fullName>
    </recommendedName>
</protein>
<keyword evidence="1 2" id="KW-0732">Signal</keyword>
<dbReference type="AlphaFoldDB" id="A0A2W5DRD7"/>
<dbReference type="Gene3D" id="3.40.190.10">
    <property type="entry name" value="Periplasmic binding protein-like II"/>
    <property type="match status" value="2"/>
</dbReference>
<organism evidence="4 5">
    <name type="scientific">Roseateles depolymerans</name>
    <dbReference type="NCBI Taxonomy" id="76731"/>
    <lineage>
        <taxon>Bacteria</taxon>
        <taxon>Pseudomonadati</taxon>
        <taxon>Pseudomonadota</taxon>
        <taxon>Betaproteobacteria</taxon>
        <taxon>Burkholderiales</taxon>
        <taxon>Sphaerotilaceae</taxon>
        <taxon>Roseateles</taxon>
    </lineage>
</organism>
<feature type="domain" description="Solute-binding protein family 3/N-terminal" evidence="3">
    <location>
        <begin position="34"/>
        <end position="254"/>
    </location>
</feature>
<feature type="signal peptide" evidence="2">
    <location>
        <begin position="1"/>
        <end position="22"/>
    </location>
</feature>
<evidence type="ECO:0000256" key="2">
    <source>
        <dbReference type="SAM" id="SignalP"/>
    </source>
</evidence>
<gene>
    <name evidence="4" type="ORF">DI603_08250</name>
</gene>
<comment type="caution">
    <text evidence="4">The sequence shown here is derived from an EMBL/GenBank/DDBJ whole genome shotgun (WGS) entry which is preliminary data.</text>
</comment>
<dbReference type="Proteomes" id="UP000249633">
    <property type="component" value="Unassembled WGS sequence"/>
</dbReference>
<name>A0A2W5DRD7_9BURK</name>
<dbReference type="InterPro" id="IPR001638">
    <property type="entry name" value="Solute-binding_3/MltF_N"/>
</dbReference>
<accession>A0A2W5DRD7</accession>
<evidence type="ECO:0000256" key="1">
    <source>
        <dbReference type="ARBA" id="ARBA00022729"/>
    </source>
</evidence>
<dbReference type="Pfam" id="PF00497">
    <property type="entry name" value="SBP_bac_3"/>
    <property type="match status" value="1"/>
</dbReference>
<evidence type="ECO:0000259" key="3">
    <source>
        <dbReference type="Pfam" id="PF00497"/>
    </source>
</evidence>
<dbReference type="PANTHER" id="PTHR35936:SF6">
    <property type="entry name" value="AMINO ACID ABC TRANSPORTER SUBSTRATE-BINDING PAAT FAMILY PROTEIN"/>
    <property type="match status" value="1"/>
</dbReference>
<feature type="chain" id="PRO_5015840394" description="Solute-binding protein family 3/N-terminal domain-containing protein" evidence="2">
    <location>
        <begin position="23"/>
        <end position="266"/>
    </location>
</feature>
<dbReference type="EMBL" id="QFOD01000006">
    <property type="protein sequence ID" value="PZP33353.1"/>
    <property type="molecule type" value="Genomic_DNA"/>
</dbReference>
<reference evidence="4 5" key="1">
    <citation type="submission" date="2017-08" db="EMBL/GenBank/DDBJ databases">
        <title>Infants hospitalized years apart are colonized by the same room-sourced microbial strains.</title>
        <authorList>
            <person name="Brooks B."/>
            <person name="Olm M.R."/>
            <person name="Firek B.A."/>
            <person name="Baker R."/>
            <person name="Thomas B.C."/>
            <person name="Morowitz M.J."/>
            <person name="Banfield J.F."/>
        </authorList>
    </citation>
    <scope>NUCLEOTIDE SEQUENCE [LARGE SCALE GENOMIC DNA]</scope>
    <source>
        <strain evidence="4">S2_012_000_R2_81</strain>
    </source>
</reference>
<proteinExistence type="predicted"/>
<evidence type="ECO:0000313" key="5">
    <source>
        <dbReference type="Proteomes" id="UP000249633"/>
    </source>
</evidence>
<evidence type="ECO:0000313" key="4">
    <source>
        <dbReference type="EMBL" id="PZP33353.1"/>
    </source>
</evidence>